<sequence length="216" mass="23711">MINRSTFEFLEEASSNHGAEWLDDNRARLDCARRDLIEFTLALANSTGSIDKRVDEANRDPRKCLSAASISKGTCCITLRVSPSKNAAATYFVQISPHSSYSGGGALLPPPRLARILRQTIASHTGKWRGIVEGPLFRTYFPNGLTGGHDLSASGYVRNHDALDFFNLKNFGACRNVSDEMLVSSNLVEEIVKSFAAARGLVDYINRATTKLPESR</sequence>
<proteinExistence type="predicted"/>
<dbReference type="PIRSF" id="PIRSF028451">
    <property type="entry name" value="UCP028451"/>
    <property type="match status" value="1"/>
</dbReference>
<evidence type="ECO:0000313" key="2">
    <source>
        <dbReference type="Proteomes" id="UP000585437"/>
    </source>
</evidence>
<dbReference type="Pfam" id="PF09365">
    <property type="entry name" value="DUF2461"/>
    <property type="match status" value="1"/>
</dbReference>
<dbReference type="EMBL" id="JACHBU010000011">
    <property type="protein sequence ID" value="MBB6510867.1"/>
    <property type="molecule type" value="Genomic_DNA"/>
</dbReference>
<comment type="caution">
    <text evidence="1">The sequence shown here is derived from an EMBL/GenBank/DDBJ whole genome shotgun (WGS) entry which is preliminary data.</text>
</comment>
<dbReference type="InterPro" id="IPR012808">
    <property type="entry name" value="CHP02453"/>
</dbReference>
<reference evidence="1 2" key="1">
    <citation type="submission" date="2020-08" db="EMBL/GenBank/DDBJ databases">
        <title>The Agave Microbiome: Exploring the role of microbial communities in plant adaptations to desert environments.</title>
        <authorList>
            <person name="Partida-Martinez L.P."/>
        </authorList>
    </citation>
    <scope>NUCLEOTIDE SEQUENCE [LARGE SCALE GENOMIC DNA]</scope>
    <source>
        <strain evidence="1 2">AS3.12</strain>
    </source>
</reference>
<dbReference type="Proteomes" id="UP000585437">
    <property type="component" value="Unassembled WGS sequence"/>
</dbReference>
<protein>
    <submittedName>
        <fullName evidence="1">Uncharacterized protein (DUF2461 family)</fullName>
    </submittedName>
</protein>
<name>A0A7X0JQ50_9HYPH</name>
<dbReference type="PANTHER" id="PTHR36452">
    <property type="entry name" value="CHROMOSOME 12, WHOLE GENOME SHOTGUN SEQUENCE"/>
    <property type="match status" value="1"/>
</dbReference>
<organism evidence="1 2">
    <name type="scientific">Rhizobium soli</name>
    <dbReference type="NCBI Taxonomy" id="424798"/>
    <lineage>
        <taxon>Bacteria</taxon>
        <taxon>Pseudomonadati</taxon>
        <taxon>Pseudomonadota</taxon>
        <taxon>Alphaproteobacteria</taxon>
        <taxon>Hyphomicrobiales</taxon>
        <taxon>Rhizobiaceae</taxon>
        <taxon>Rhizobium/Agrobacterium group</taxon>
        <taxon>Rhizobium</taxon>
    </lineage>
</organism>
<keyword evidence="2" id="KW-1185">Reference proteome</keyword>
<evidence type="ECO:0000313" key="1">
    <source>
        <dbReference type="EMBL" id="MBB6510867.1"/>
    </source>
</evidence>
<dbReference type="InterPro" id="IPR015996">
    <property type="entry name" value="UCP028451"/>
</dbReference>
<dbReference type="AlphaFoldDB" id="A0A7X0JQ50"/>
<dbReference type="RefSeq" id="WP_184655923.1">
    <property type="nucleotide sequence ID" value="NZ_JACHBU010000011.1"/>
</dbReference>
<accession>A0A7X0JQ50</accession>
<dbReference type="PANTHER" id="PTHR36452:SF1">
    <property type="entry name" value="DUF2461 DOMAIN-CONTAINING PROTEIN"/>
    <property type="match status" value="1"/>
</dbReference>
<gene>
    <name evidence="1" type="ORF">F4695_004259</name>
</gene>